<reference evidence="2" key="1">
    <citation type="submission" date="2022-11" db="EMBL/GenBank/DDBJ databases">
        <title>Centuries of genome instability and evolution in soft-shell clam transmissible cancer (bioRxiv).</title>
        <authorList>
            <person name="Hart S.F.M."/>
            <person name="Yonemitsu M.A."/>
            <person name="Giersch R.M."/>
            <person name="Beal B.F."/>
            <person name="Arriagada G."/>
            <person name="Davis B.W."/>
            <person name="Ostrander E.A."/>
            <person name="Goff S.P."/>
            <person name="Metzger M.J."/>
        </authorList>
    </citation>
    <scope>NUCLEOTIDE SEQUENCE</scope>
    <source>
        <strain evidence="2">MELC-2E11</strain>
        <tissue evidence="2">Siphon/mantle</tissue>
    </source>
</reference>
<dbReference type="PANTHER" id="PTHR28577">
    <property type="entry name" value="CENTROMERE PROTEIN P"/>
    <property type="match status" value="1"/>
</dbReference>
<name>A0ABY7FY80_MYAAR</name>
<sequence length="336" mass="38273">MPCEDEESLSQLEEQEQELINANRVLQSWKDKNIPHDSRKTDEEKRVEMENLKQQIDMLRELGPFKFFGISKEVLSKEEGTICTRKTVEGKCRNVEFQLKYCITESLVKDMNKQIVKLSIAASENITTELRGTIERLADPGDFQDLQTRVISKTCRHGLVDTGDIQGFIHYKLADTADIQDLQTRVISKFSYISDLQTWMVSKVSYISDLQTRVISKLADTGDIQGFLQLIDGYTKWTEARRKTFHHFVEAHPGTVSQIDGNTLHIASKKGTVVLGWGVKIQGRSTVVPEIHLCLDIHAPVSKDNKNFIEDADEKFQLMLNELGIEKSIRCLVEVA</sequence>
<evidence type="ECO:0000313" key="2">
    <source>
        <dbReference type="EMBL" id="WAR27163.1"/>
    </source>
</evidence>
<keyword evidence="1" id="KW-0175">Coiled coil</keyword>
<organism evidence="2 3">
    <name type="scientific">Mya arenaria</name>
    <name type="common">Soft-shell clam</name>
    <dbReference type="NCBI Taxonomy" id="6604"/>
    <lineage>
        <taxon>Eukaryota</taxon>
        <taxon>Metazoa</taxon>
        <taxon>Spiralia</taxon>
        <taxon>Lophotrochozoa</taxon>
        <taxon>Mollusca</taxon>
        <taxon>Bivalvia</taxon>
        <taxon>Autobranchia</taxon>
        <taxon>Heteroconchia</taxon>
        <taxon>Euheterodonta</taxon>
        <taxon>Imparidentia</taxon>
        <taxon>Neoheterodontei</taxon>
        <taxon>Myida</taxon>
        <taxon>Myoidea</taxon>
        <taxon>Myidae</taxon>
        <taxon>Mya</taxon>
    </lineage>
</organism>
<dbReference type="InterPro" id="IPR027801">
    <property type="entry name" value="CENP-P"/>
</dbReference>
<dbReference type="Proteomes" id="UP001164746">
    <property type="component" value="Chromosome 14"/>
</dbReference>
<proteinExistence type="predicted"/>
<feature type="coiled-coil region" evidence="1">
    <location>
        <begin position="12"/>
        <end position="62"/>
    </location>
</feature>
<dbReference type="Pfam" id="PF13096">
    <property type="entry name" value="CENP-P"/>
    <property type="match status" value="1"/>
</dbReference>
<protein>
    <submittedName>
        <fullName evidence="2">CENPP-like protein</fullName>
    </submittedName>
</protein>
<accession>A0ABY7FY80</accession>
<evidence type="ECO:0000256" key="1">
    <source>
        <dbReference type="SAM" id="Coils"/>
    </source>
</evidence>
<dbReference type="PANTHER" id="PTHR28577:SF1">
    <property type="entry name" value="CENTROMERE PROTEIN P"/>
    <property type="match status" value="1"/>
</dbReference>
<gene>
    <name evidence="2" type="ORF">MAR_012867</name>
</gene>
<dbReference type="EMBL" id="CP111025">
    <property type="protein sequence ID" value="WAR27163.1"/>
    <property type="molecule type" value="Genomic_DNA"/>
</dbReference>
<evidence type="ECO:0000313" key="3">
    <source>
        <dbReference type="Proteomes" id="UP001164746"/>
    </source>
</evidence>
<keyword evidence="3" id="KW-1185">Reference proteome</keyword>